<evidence type="ECO:0000256" key="2">
    <source>
        <dbReference type="ARBA" id="ARBA00022670"/>
    </source>
</evidence>
<keyword evidence="10" id="KW-0106">Calcium</keyword>
<evidence type="ECO:0000256" key="4">
    <source>
        <dbReference type="ARBA" id="ARBA00022729"/>
    </source>
</evidence>
<dbReference type="InterPro" id="IPR024079">
    <property type="entry name" value="MetalloPept_cat_dom_sf"/>
</dbReference>
<feature type="binding site" evidence="10">
    <location>
        <position position="238"/>
    </location>
    <ligand>
        <name>Ca(2+)</name>
        <dbReference type="ChEBI" id="CHEBI:29108"/>
        <label>3</label>
    </ligand>
</feature>
<protein>
    <recommendedName>
        <fullName evidence="12">Peptidase metallopeptidase domain-containing protein</fullName>
    </recommendedName>
</protein>
<feature type="binding site" evidence="10">
    <location>
        <position position="237"/>
    </location>
    <ligand>
        <name>Ca(2+)</name>
        <dbReference type="ChEBI" id="CHEBI:29108"/>
        <label>3</label>
    </ligand>
</feature>
<feature type="binding site" evidence="10">
    <location>
        <position position="257"/>
    </location>
    <ligand>
        <name>Ca(2+)</name>
        <dbReference type="ChEBI" id="CHEBI:29108"/>
        <label>3</label>
    </ligand>
</feature>
<feature type="binding site" evidence="10">
    <location>
        <position position="228"/>
    </location>
    <ligand>
        <name>Ca(2+)</name>
        <dbReference type="ChEBI" id="CHEBI:29108"/>
        <label>2</label>
    </ligand>
</feature>
<dbReference type="Pfam" id="PF00413">
    <property type="entry name" value="Peptidase_M10"/>
    <property type="match status" value="1"/>
</dbReference>
<feature type="binding site" evidence="10">
    <location>
        <position position="297"/>
    </location>
    <ligand>
        <name>Zn(2+)</name>
        <dbReference type="ChEBI" id="CHEBI:29105"/>
        <label>2</label>
        <note>catalytic</note>
    </ligand>
</feature>
<keyword evidence="2" id="KW-0645">Protease</keyword>
<comment type="caution">
    <text evidence="13">The sequence shown here is derived from an EMBL/GenBank/DDBJ whole genome shotgun (WGS) entry which is preliminary data.</text>
</comment>
<dbReference type="Pfam" id="PF01471">
    <property type="entry name" value="PG_binding_1"/>
    <property type="match status" value="1"/>
</dbReference>
<feature type="binding site" evidence="10">
    <location>
        <position position="279"/>
    </location>
    <ligand>
        <name>Zn(2+)</name>
        <dbReference type="ChEBI" id="CHEBI:29105"/>
        <label>2</label>
        <note>catalytic</note>
    </ligand>
</feature>
<evidence type="ECO:0000256" key="11">
    <source>
        <dbReference type="SAM" id="MobiDB-lite"/>
    </source>
</evidence>
<dbReference type="InterPro" id="IPR021158">
    <property type="entry name" value="Pept_M10A_Zn_BS"/>
</dbReference>
<comment type="similarity">
    <text evidence="1">Belongs to the peptidase M10A family. Matrix metalloproteinases (MMPs) subfamily.</text>
</comment>
<dbReference type="OrthoDB" id="406838at2759"/>
<keyword evidence="5" id="KW-0378">Hydrolase</keyword>
<keyword evidence="7" id="KW-0482">Metalloprotease</keyword>
<dbReference type="PANTHER" id="PTHR10201:SF323">
    <property type="entry name" value="MATRIX METALLOPROTEINASE-21"/>
    <property type="match status" value="1"/>
</dbReference>
<evidence type="ECO:0000256" key="5">
    <source>
        <dbReference type="ARBA" id="ARBA00022801"/>
    </source>
</evidence>
<dbReference type="PANTHER" id="PTHR10201">
    <property type="entry name" value="MATRIX METALLOPROTEINASE"/>
    <property type="match status" value="1"/>
</dbReference>
<name>A0A9Q0J0I3_9ROSI</name>
<dbReference type="Proteomes" id="UP001141552">
    <property type="component" value="Unassembled WGS sequence"/>
</dbReference>
<dbReference type="InterPro" id="IPR036365">
    <property type="entry name" value="PGBD-like_sf"/>
</dbReference>
<dbReference type="GO" id="GO:0004222">
    <property type="term" value="F:metalloendopeptidase activity"/>
    <property type="evidence" value="ECO:0007669"/>
    <property type="project" value="InterPro"/>
</dbReference>
<feature type="binding site" evidence="10">
    <location>
        <position position="289"/>
    </location>
    <ligand>
        <name>Zn(2+)</name>
        <dbReference type="ChEBI" id="CHEBI:29105"/>
        <label>2</label>
        <note>catalytic</note>
    </ligand>
</feature>
<evidence type="ECO:0000256" key="3">
    <source>
        <dbReference type="ARBA" id="ARBA00022723"/>
    </source>
</evidence>
<comment type="cofactor">
    <cofactor evidence="10">
        <name>Zn(2+)</name>
        <dbReference type="ChEBI" id="CHEBI:29105"/>
    </cofactor>
    <text evidence="10">Binds 2 Zn(2+) ions per subunit.</text>
</comment>
<gene>
    <name evidence="13" type="ORF">Tsubulata_026955</name>
</gene>
<organism evidence="13 14">
    <name type="scientific">Turnera subulata</name>
    <dbReference type="NCBI Taxonomy" id="218843"/>
    <lineage>
        <taxon>Eukaryota</taxon>
        <taxon>Viridiplantae</taxon>
        <taxon>Streptophyta</taxon>
        <taxon>Embryophyta</taxon>
        <taxon>Tracheophyta</taxon>
        <taxon>Spermatophyta</taxon>
        <taxon>Magnoliopsida</taxon>
        <taxon>eudicotyledons</taxon>
        <taxon>Gunneridae</taxon>
        <taxon>Pentapetalae</taxon>
        <taxon>rosids</taxon>
        <taxon>fabids</taxon>
        <taxon>Malpighiales</taxon>
        <taxon>Passifloraceae</taxon>
        <taxon>Turnera</taxon>
    </lineage>
</organism>
<evidence type="ECO:0000256" key="10">
    <source>
        <dbReference type="PIRSR" id="PIRSR621190-2"/>
    </source>
</evidence>
<feature type="binding site" evidence="10">
    <location>
        <position position="260"/>
    </location>
    <ligand>
        <name>Ca(2+)</name>
        <dbReference type="ChEBI" id="CHEBI:29108"/>
        <label>3</label>
    </ligand>
</feature>
<evidence type="ECO:0000259" key="12">
    <source>
        <dbReference type="SMART" id="SM00235"/>
    </source>
</evidence>
<dbReference type="EMBL" id="JAKUCV010007485">
    <property type="protein sequence ID" value="KAJ4823305.1"/>
    <property type="molecule type" value="Genomic_DNA"/>
</dbReference>
<feature type="domain" description="Peptidase metallopeptidase" evidence="12">
    <location>
        <begin position="174"/>
        <end position="322"/>
    </location>
</feature>
<dbReference type="InterPro" id="IPR001818">
    <property type="entry name" value="Pept_M10_metallopeptidase"/>
</dbReference>
<dbReference type="PRINTS" id="PR00138">
    <property type="entry name" value="MATRIXIN"/>
</dbReference>
<dbReference type="PROSITE" id="PS00546">
    <property type="entry name" value="CYSTEINE_SWITCH"/>
    <property type="match status" value="1"/>
</dbReference>
<feature type="active site" evidence="9">
    <location>
        <position position="280"/>
    </location>
</feature>
<evidence type="ECO:0000256" key="6">
    <source>
        <dbReference type="ARBA" id="ARBA00022833"/>
    </source>
</evidence>
<dbReference type="GO" id="GO:0030574">
    <property type="term" value="P:collagen catabolic process"/>
    <property type="evidence" value="ECO:0007669"/>
    <property type="project" value="TreeGrafter"/>
</dbReference>
<keyword evidence="6 10" id="KW-0862">Zinc</keyword>
<dbReference type="GO" id="GO:0030198">
    <property type="term" value="P:extracellular matrix organization"/>
    <property type="evidence" value="ECO:0007669"/>
    <property type="project" value="TreeGrafter"/>
</dbReference>
<dbReference type="InterPro" id="IPR021190">
    <property type="entry name" value="Pept_M10A"/>
</dbReference>
<keyword evidence="3 10" id="KW-0479">Metal-binding</keyword>
<proteinExistence type="inferred from homology"/>
<evidence type="ECO:0000256" key="9">
    <source>
        <dbReference type="PIRSR" id="PIRSR621190-1"/>
    </source>
</evidence>
<reference evidence="13" key="2">
    <citation type="journal article" date="2023" name="Plants (Basel)">
        <title>Annotation of the Turnera subulata (Passifloraceae) Draft Genome Reveals the S-Locus Evolved after the Divergence of Turneroideae from Passifloroideae in a Stepwise Manner.</title>
        <authorList>
            <person name="Henning P.M."/>
            <person name="Roalson E.H."/>
            <person name="Mir W."/>
            <person name="McCubbin A.G."/>
            <person name="Shore J.S."/>
        </authorList>
    </citation>
    <scope>NUCLEOTIDE SEQUENCE</scope>
    <source>
        <strain evidence="13">F60SS</strain>
    </source>
</reference>
<feature type="region of interest" description="Disordered" evidence="11">
    <location>
        <begin position="14"/>
        <end position="42"/>
    </location>
</feature>
<evidence type="ECO:0000256" key="8">
    <source>
        <dbReference type="ARBA" id="ARBA00023145"/>
    </source>
</evidence>
<evidence type="ECO:0000313" key="14">
    <source>
        <dbReference type="Proteomes" id="UP001141552"/>
    </source>
</evidence>
<dbReference type="GO" id="GO:0008270">
    <property type="term" value="F:zinc ion binding"/>
    <property type="evidence" value="ECO:0007669"/>
    <property type="project" value="InterPro"/>
</dbReference>
<keyword evidence="14" id="KW-1185">Reference proteome</keyword>
<keyword evidence="8" id="KW-0865">Zymogen</keyword>
<sequence>MDFMVKMAMAHGYKMHPRGNGTKSLNRGKHIHSGNTKPRNAFGCGECSKTSAHPNVHRKHSPFEFVKHLQGAKKGDKIEGIHNLKKFLHQFGYLDVQYLNDQEVDHDDQLDENTERAIKAYQLNFNLNPTGILDSETVSLMSRPRCGVPDIINGKTRMNSGASNYTTNYKFFPGSPKWPISKKVLTWAIAPGTRKDVALSLQGFSTQQWKRAVPFDFKYIGEDNVTADIKISFKKGDGPQKALAYAFGPTSGVMVFDADENWSNGAVPGKYDMGTVGLHELGHVLGLDHSSDKNAIMWPYIGDSTRRGLGLDDWYGMKALYK</sequence>
<dbReference type="InterPro" id="IPR002477">
    <property type="entry name" value="Peptidoglycan-bd-like"/>
</dbReference>
<dbReference type="Gene3D" id="3.40.390.10">
    <property type="entry name" value="Collagenase (Catalytic Domain)"/>
    <property type="match status" value="1"/>
</dbReference>
<dbReference type="SUPFAM" id="SSF55486">
    <property type="entry name" value="Metalloproteases ('zincins'), catalytic domain"/>
    <property type="match status" value="1"/>
</dbReference>
<feature type="binding site" evidence="10">
    <location>
        <position position="283"/>
    </location>
    <ligand>
        <name>Zn(2+)</name>
        <dbReference type="ChEBI" id="CHEBI:29105"/>
        <label>2</label>
        <note>catalytic</note>
    </ligand>
</feature>
<dbReference type="InterPro" id="IPR006026">
    <property type="entry name" value="Peptidase_Metallo"/>
</dbReference>
<dbReference type="GO" id="GO:0006508">
    <property type="term" value="P:proteolysis"/>
    <property type="evidence" value="ECO:0007669"/>
    <property type="project" value="UniProtKB-KW"/>
</dbReference>
<keyword evidence="4" id="KW-0732">Signal</keyword>
<feature type="binding site" evidence="10">
    <location>
        <position position="260"/>
    </location>
    <ligand>
        <name>Ca(2+)</name>
        <dbReference type="ChEBI" id="CHEBI:29108"/>
        <label>1</label>
    </ligand>
</feature>
<comment type="cofactor">
    <cofactor evidence="10">
        <name>Ca(2+)</name>
        <dbReference type="ChEBI" id="CHEBI:29108"/>
    </cofactor>
    <text evidence="10">Can bind about 5 Ca(2+) ions per subunit.</text>
</comment>
<accession>A0A9Q0J0I3</accession>
<evidence type="ECO:0000313" key="13">
    <source>
        <dbReference type="EMBL" id="KAJ4823305.1"/>
    </source>
</evidence>
<dbReference type="AlphaFoldDB" id="A0A9Q0J0I3"/>
<dbReference type="SMART" id="SM00235">
    <property type="entry name" value="ZnMc"/>
    <property type="match status" value="1"/>
</dbReference>
<evidence type="ECO:0000256" key="1">
    <source>
        <dbReference type="ARBA" id="ARBA00009614"/>
    </source>
</evidence>
<dbReference type="SUPFAM" id="SSF47090">
    <property type="entry name" value="PGBD-like"/>
    <property type="match status" value="1"/>
</dbReference>
<evidence type="ECO:0000256" key="7">
    <source>
        <dbReference type="ARBA" id="ARBA00023049"/>
    </source>
</evidence>
<feature type="binding site" description="in inhibited form" evidence="10">
    <location>
        <position position="146"/>
    </location>
    <ligand>
        <name>Zn(2+)</name>
        <dbReference type="ChEBI" id="CHEBI:29105"/>
        <label>2</label>
        <note>catalytic</note>
    </ligand>
</feature>
<reference evidence="13" key="1">
    <citation type="submission" date="2022-02" db="EMBL/GenBank/DDBJ databases">
        <authorList>
            <person name="Henning P.M."/>
            <person name="McCubbin A.G."/>
            <person name="Shore J.S."/>
        </authorList>
    </citation>
    <scope>NUCLEOTIDE SEQUENCE</scope>
    <source>
        <strain evidence="13">F60SS</strain>
        <tissue evidence="13">Leaves</tissue>
    </source>
</reference>
<dbReference type="GO" id="GO:0031012">
    <property type="term" value="C:extracellular matrix"/>
    <property type="evidence" value="ECO:0007669"/>
    <property type="project" value="InterPro"/>
</dbReference>